<sequence length="277" mass="30417">MESENHHHHHHETNGFSSHDNDHHHHHDDGEQHDSINNGPNAHFDYLKGWYDYVNEFRVVKTARAGYDMAKHSTSLTENALNKVENGIQTGLTTVAAPVYANYCYPATDRILQYYTKSMDTTKSAADKAVNVASYTAALSIGLAVVATQMGVIVTTSAVNAFLTSLLYTKQAGSNALESASNARSNVENIIRSALEQSQKIAKVPAEKANEHANSFLDIANAVFDRLLGLPEASEPADSSISDRILFLSNRVTGSLLTRFNTNKDVEQHFGHLNGNH</sequence>
<feature type="compositionally biased region" description="Basic residues" evidence="1">
    <location>
        <begin position="1"/>
        <end position="11"/>
    </location>
</feature>
<dbReference type="Proteomes" id="UP000887577">
    <property type="component" value="Unplaced"/>
</dbReference>
<evidence type="ECO:0000256" key="1">
    <source>
        <dbReference type="SAM" id="MobiDB-lite"/>
    </source>
</evidence>
<evidence type="ECO:0000313" key="3">
    <source>
        <dbReference type="WBParaSite" id="PSU_v2.g3342.t1"/>
    </source>
</evidence>
<proteinExistence type="predicted"/>
<accession>A0A914YZ80</accession>
<protein>
    <submittedName>
        <fullName evidence="3">Uncharacterized protein</fullName>
    </submittedName>
</protein>
<evidence type="ECO:0000313" key="2">
    <source>
        <dbReference type="Proteomes" id="UP000887577"/>
    </source>
</evidence>
<feature type="region of interest" description="Disordered" evidence="1">
    <location>
        <begin position="1"/>
        <end position="38"/>
    </location>
</feature>
<reference evidence="3" key="1">
    <citation type="submission" date="2022-11" db="UniProtKB">
        <authorList>
            <consortium name="WormBaseParasite"/>
        </authorList>
    </citation>
    <scope>IDENTIFICATION</scope>
</reference>
<organism evidence="2 3">
    <name type="scientific">Panagrolaimus superbus</name>
    <dbReference type="NCBI Taxonomy" id="310955"/>
    <lineage>
        <taxon>Eukaryota</taxon>
        <taxon>Metazoa</taxon>
        <taxon>Ecdysozoa</taxon>
        <taxon>Nematoda</taxon>
        <taxon>Chromadorea</taxon>
        <taxon>Rhabditida</taxon>
        <taxon>Tylenchina</taxon>
        <taxon>Panagrolaimomorpha</taxon>
        <taxon>Panagrolaimoidea</taxon>
        <taxon>Panagrolaimidae</taxon>
        <taxon>Panagrolaimus</taxon>
    </lineage>
</organism>
<keyword evidence="2" id="KW-1185">Reference proteome</keyword>
<feature type="compositionally biased region" description="Basic and acidic residues" evidence="1">
    <location>
        <begin position="19"/>
        <end position="34"/>
    </location>
</feature>
<dbReference type="WBParaSite" id="PSU_v2.g3342.t1">
    <property type="protein sequence ID" value="PSU_v2.g3342.t1"/>
    <property type="gene ID" value="PSU_v2.g3342"/>
</dbReference>
<dbReference type="AlphaFoldDB" id="A0A914YZ80"/>
<name>A0A914YZ80_9BILA</name>